<comment type="caution">
    <text evidence="1">The sequence shown here is derived from an EMBL/GenBank/DDBJ whole genome shotgun (WGS) entry which is preliminary data.</text>
</comment>
<proteinExistence type="predicted"/>
<dbReference type="EMBL" id="QTSX02005740">
    <property type="protein sequence ID" value="KAJ9058142.1"/>
    <property type="molecule type" value="Genomic_DNA"/>
</dbReference>
<evidence type="ECO:0000313" key="1">
    <source>
        <dbReference type="EMBL" id="KAJ9058142.1"/>
    </source>
</evidence>
<evidence type="ECO:0000313" key="2">
    <source>
        <dbReference type="Proteomes" id="UP001165960"/>
    </source>
</evidence>
<keyword evidence="2" id="KW-1185">Reference proteome</keyword>
<gene>
    <name evidence="1" type="ORF">DSO57_1015368</name>
</gene>
<accession>A0ACC2S7H7</accession>
<sequence length="153" mass="16997">MEGTQQQRSNVPVVCHSCGCPHRSKNRVSAIKVPTQEGDGRGEFNSDTALTQLVQGAQYARVWSINPWVPKLTWKPTKVTTTKTFRNKEPSNIDICEDLVGFAFNFGNFLPSANGYGSISTYSRLSYLSLTDPGMTSSQRDSFCHSVYLISDH</sequence>
<protein>
    <submittedName>
        <fullName evidence="1">Uncharacterized protein</fullName>
    </submittedName>
</protein>
<reference evidence="1" key="1">
    <citation type="submission" date="2022-04" db="EMBL/GenBank/DDBJ databases">
        <title>Genome of the entomopathogenic fungus Entomophthora muscae.</title>
        <authorList>
            <person name="Elya C."/>
            <person name="Lovett B.R."/>
            <person name="Lee E."/>
            <person name="Macias A.M."/>
            <person name="Hajek A.E."/>
            <person name="De Bivort B.L."/>
            <person name="Kasson M.T."/>
            <person name="De Fine Licht H.H."/>
            <person name="Stajich J.E."/>
        </authorList>
    </citation>
    <scope>NUCLEOTIDE SEQUENCE</scope>
    <source>
        <strain evidence="1">Berkeley</strain>
    </source>
</reference>
<name>A0ACC2S7H7_9FUNG</name>
<dbReference type="Proteomes" id="UP001165960">
    <property type="component" value="Unassembled WGS sequence"/>
</dbReference>
<organism evidence="1 2">
    <name type="scientific">Entomophthora muscae</name>
    <dbReference type="NCBI Taxonomy" id="34485"/>
    <lineage>
        <taxon>Eukaryota</taxon>
        <taxon>Fungi</taxon>
        <taxon>Fungi incertae sedis</taxon>
        <taxon>Zoopagomycota</taxon>
        <taxon>Entomophthoromycotina</taxon>
        <taxon>Entomophthoromycetes</taxon>
        <taxon>Entomophthorales</taxon>
        <taxon>Entomophthoraceae</taxon>
        <taxon>Entomophthora</taxon>
    </lineage>
</organism>